<dbReference type="InterPro" id="IPR043142">
    <property type="entry name" value="PapC-like_C_sf"/>
</dbReference>
<dbReference type="SUPFAM" id="SSF141729">
    <property type="entry name" value="FimD N-terminal domain-like"/>
    <property type="match status" value="1"/>
</dbReference>
<dbReference type="Pfam" id="PF13953">
    <property type="entry name" value="PapC_C"/>
    <property type="match status" value="1"/>
</dbReference>
<sequence length="836" mass="91085">MARQHNKHATLSTLMVPSALALCICACLRTPAMAADDIQFNTDVLDVKDKQNIDLSQFSKRGYIMPGDYTFTIKVNQNQLEEQPVSVLADENDKSQTRICFTPDQVKKFGFKEKYFTQLKTWHNGQCVDVTALNGVEATPDLGSGTLTLNVPQAYLEYTSDDWVPPSMWDDGIPGLIADYNVNAQTRHNEGSQGGDDKSVSGNGTVGANVGPWRLRADWQANYDDQSENTSGQKKWTWSRFQMYRALPKMGAKLTLGEDYMNSDLFDSVRFAGASVVSDDNMLPPNLRGYAPEVTGVAKTNAKVTISQQGRVIYETQVAAGPFAIQDLNNSVSGALDVRVQEQDGSVQEYKVNTASIPYLTRPGSVRYKMYAGRPSTYDHHSEGNGLGSGEFSWGISNGWSLYGGLVASRNYLATALGVGRDLMALGALAFDITRSGAKLDGGEERHGQSYRVSYSKRFDETGSQVTFAGYRFSEKDFMSFNDYLNYKADNGDFMQSKEMYTVSFSQQFESIGLSAYLNYSHQTYWNNPAEDRYSLSLSRYFDIGKMKNISASLTAYRNKFNGENDDGIYMSLSLPMGDTGTLGLNSSYSADSSSHNLSYFNRLDNGDNYRVAAGGSDDGGNLSGYYDHPGELAEVSGNLDYQHGQYSSAGVSLRGGMTATAKGAALHRSNVMGGTRVLLDTGDAADIPVQGYANATTTNHFGKAVVTDVSDYSKNSLSIDINNLPENAEATASVVEATLTEGAIGYRKFNVISGLKAMAIIRLADGTFPPFGASVRNAENQEVGIVNDEGQAWLSGLKPGHKLQVNWNGATQCAVTLPENLQGTSENGNLLLPCR</sequence>
<dbReference type="EMBL" id="MSAE01000003">
    <property type="protein sequence ID" value="PUX17681.1"/>
    <property type="molecule type" value="Genomic_DNA"/>
</dbReference>
<gene>
    <name evidence="15" type="ORF">AUN14_03160</name>
    <name evidence="14" type="ORF">FZI19_17520</name>
</gene>
<keyword evidence="17" id="KW-1185">Reference proteome</keyword>
<dbReference type="InterPro" id="IPR037224">
    <property type="entry name" value="PapC_N_sf"/>
</dbReference>
<dbReference type="InterPro" id="IPR000015">
    <property type="entry name" value="Fimb_usher"/>
</dbReference>
<dbReference type="Gene3D" id="2.60.40.3110">
    <property type="match status" value="1"/>
</dbReference>
<name>A0A2T7AYL3_9ENTR</name>
<dbReference type="Gene3D" id="2.60.40.2070">
    <property type="match status" value="1"/>
</dbReference>
<comment type="subcellular location">
    <subcellularLocation>
        <location evidence="1 9">Cell outer membrane</location>
        <topology evidence="1 9">Multi-pass membrane protein</topology>
    </subcellularLocation>
</comment>
<feature type="compositionally biased region" description="Basic and acidic residues" evidence="10">
    <location>
        <begin position="187"/>
        <end position="199"/>
    </location>
</feature>
<feature type="signal peptide" evidence="11">
    <location>
        <begin position="1"/>
        <end position="34"/>
    </location>
</feature>
<evidence type="ECO:0000313" key="17">
    <source>
        <dbReference type="Proteomes" id="UP000469927"/>
    </source>
</evidence>
<dbReference type="InterPro" id="IPR025885">
    <property type="entry name" value="PapC_N"/>
</dbReference>
<dbReference type="GO" id="GO:0009279">
    <property type="term" value="C:cell outer membrane"/>
    <property type="evidence" value="ECO:0007669"/>
    <property type="project" value="UniProtKB-SubCell"/>
</dbReference>
<keyword evidence="9" id="KW-1029">Fimbrium biogenesis</keyword>
<evidence type="ECO:0000256" key="2">
    <source>
        <dbReference type="ARBA" id="ARBA00008064"/>
    </source>
</evidence>
<evidence type="ECO:0000256" key="4">
    <source>
        <dbReference type="ARBA" id="ARBA00022452"/>
    </source>
</evidence>
<keyword evidence="7 9" id="KW-0472">Membrane</keyword>
<dbReference type="PANTHER" id="PTHR30451">
    <property type="entry name" value="OUTER MEMBRANE USHER PROTEIN"/>
    <property type="match status" value="1"/>
</dbReference>
<dbReference type="InterPro" id="IPR042186">
    <property type="entry name" value="FimD_plug_dom"/>
</dbReference>
<evidence type="ECO:0000256" key="9">
    <source>
        <dbReference type="RuleBase" id="RU003884"/>
    </source>
</evidence>
<dbReference type="PANTHER" id="PTHR30451:SF10">
    <property type="entry name" value="OUTER MEMBRANE USHER PROTEIN YFCU-RELATED"/>
    <property type="match status" value="1"/>
</dbReference>
<evidence type="ECO:0000256" key="3">
    <source>
        <dbReference type="ARBA" id="ARBA00022448"/>
    </source>
</evidence>
<comment type="caution">
    <text evidence="15">The sequence shown here is derived from an EMBL/GenBank/DDBJ whole genome shotgun (WGS) entry which is preliminary data.</text>
</comment>
<organism evidence="15 16">
    <name type="scientific">Cronobacter muytjensii</name>
    <dbReference type="NCBI Taxonomy" id="413501"/>
    <lineage>
        <taxon>Bacteria</taxon>
        <taxon>Pseudomonadati</taxon>
        <taxon>Pseudomonadota</taxon>
        <taxon>Gammaproteobacteria</taxon>
        <taxon>Enterobacterales</taxon>
        <taxon>Enterobacteriaceae</taxon>
        <taxon>Cronobacter</taxon>
    </lineage>
</organism>
<evidence type="ECO:0000259" key="13">
    <source>
        <dbReference type="Pfam" id="PF13954"/>
    </source>
</evidence>
<dbReference type="RefSeq" id="WP_075192355.1">
    <property type="nucleotide sequence ID" value="NZ_JADKNN010000032.1"/>
</dbReference>
<evidence type="ECO:0000256" key="6">
    <source>
        <dbReference type="ARBA" id="ARBA00022729"/>
    </source>
</evidence>
<proteinExistence type="inferred from homology"/>
<reference evidence="15 16" key="1">
    <citation type="submission" date="2016-12" db="EMBL/GenBank/DDBJ databases">
        <title>Analysis of the Molecular Diversity Among Cronobacter Species Isolated from Filth Flies Using a Pan Genomic DNA Microarray.</title>
        <authorList>
            <person name="Pava-Ripoll M."/>
            <person name="Tall B."/>
            <person name="Farber J."/>
            <person name="Fanning S."/>
            <person name="Lehner A."/>
            <person name="Stephan R."/>
            <person name="Pagotto F."/>
            <person name="Iverson C."/>
            <person name="Ziobro G."/>
            <person name="Miller A."/>
            <person name="Pearson R."/>
            <person name="Yan Q."/>
            <person name="Kim M."/>
            <person name="Jeong S."/>
            <person name="Park J."/>
            <person name="Jun S."/>
            <person name="Choi H."/>
            <person name="Chung T."/>
            <person name="Yoo Y."/>
            <person name="Park E."/>
            <person name="Hwang S."/>
            <person name="Lee B."/>
            <person name="Sathyamoorthy V."/>
            <person name="Carter L."/>
            <person name="Mammel M."/>
            <person name="Jackson S."/>
            <person name="Kothary M."/>
            <person name="Patel I."/>
            <person name="Grim C."/>
            <person name="Gopinath G."/>
            <person name="Gangiredla J."/>
            <person name="Chase H."/>
        </authorList>
    </citation>
    <scope>NUCLEOTIDE SEQUENCE [LARGE SCALE GENOMIC DNA]</scope>
    <source>
        <strain evidence="15 16">MOD1-Md1s</strain>
    </source>
</reference>
<evidence type="ECO:0000256" key="1">
    <source>
        <dbReference type="ARBA" id="ARBA00004571"/>
    </source>
</evidence>
<dbReference type="FunFam" id="2.60.40.3110:FF:000001">
    <property type="entry name" value="Putative fimbrial outer membrane usher"/>
    <property type="match status" value="1"/>
</dbReference>
<keyword evidence="4" id="KW-1134">Transmembrane beta strand</keyword>
<feature type="region of interest" description="Disordered" evidence="10">
    <location>
        <begin position="186"/>
        <end position="207"/>
    </location>
</feature>
<evidence type="ECO:0000259" key="12">
    <source>
        <dbReference type="Pfam" id="PF13953"/>
    </source>
</evidence>
<dbReference type="EMBL" id="WAGD01000063">
    <property type="protein sequence ID" value="KAB0874303.1"/>
    <property type="molecule type" value="Genomic_DNA"/>
</dbReference>
<dbReference type="NCBIfam" id="NF011812">
    <property type="entry name" value="PRK15284.1"/>
    <property type="match status" value="1"/>
</dbReference>
<feature type="chain" id="PRO_5015469707" evidence="11">
    <location>
        <begin position="35"/>
        <end position="836"/>
    </location>
</feature>
<dbReference type="PROSITE" id="PS01151">
    <property type="entry name" value="FIMBRIAL_USHER"/>
    <property type="match status" value="1"/>
</dbReference>
<dbReference type="InterPro" id="IPR025949">
    <property type="entry name" value="PapC-like_C"/>
</dbReference>
<protein>
    <submittedName>
        <fullName evidence="15">Outer membrane usher protein</fullName>
    </submittedName>
</protein>
<accession>A0A2T7AYL3</accession>
<dbReference type="Proteomes" id="UP000244378">
    <property type="component" value="Unassembled WGS sequence"/>
</dbReference>
<evidence type="ECO:0000313" key="15">
    <source>
        <dbReference type="EMBL" id="PUX17681.1"/>
    </source>
</evidence>
<dbReference type="Gene3D" id="3.10.20.410">
    <property type="match status" value="1"/>
</dbReference>
<dbReference type="GO" id="GO:0015473">
    <property type="term" value="F:fimbrial usher porin activity"/>
    <property type="evidence" value="ECO:0007669"/>
    <property type="project" value="InterPro"/>
</dbReference>
<dbReference type="GO" id="GO:0009297">
    <property type="term" value="P:pilus assembly"/>
    <property type="evidence" value="ECO:0007669"/>
    <property type="project" value="InterPro"/>
</dbReference>
<reference evidence="14 17" key="2">
    <citation type="submission" date="2019-08" db="EMBL/GenBank/DDBJ databases">
        <title>Prevalence, distribution, and phylogeny of type two toxin-antitoxin genes possessed by Cronobacter species where C. sakazakii homologs follow sequence type lineages.</title>
        <authorList>
            <person name="Finkelstein S."/>
            <person name="Negrete F."/>
            <person name="Jang H."/>
            <person name="Gopinath G.R."/>
            <person name="Tall B.D."/>
        </authorList>
    </citation>
    <scope>NUCLEOTIDE SEQUENCE [LARGE SCALE GENOMIC DNA]</scope>
    <source>
        <strain evidence="14 17">MOD1_GK1257</strain>
    </source>
</reference>
<evidence type="ECO:0000313" key="14">
    <source>
        <dbReference type="EMBL" id="KAB0874303.1"/>
    </source>
</evidence>
<keyword evidence="5 9" id="KW-0812">Transmembrane</keyword>
<dbReference type="OrthoDB" id="6554712at2"/>
<dbReference type="Gene3D" id="2.60.40.2610">
    <property type="entry name" value="Outer membrane usher protein FimD, plug domain"/>
    <property type="match status" value="1"/>
</dbReference>
<keyword evidence="6 11" id="KW-0732">Signal</keyword>
<keyword evidence="3 9" id="KW-0813">Transport</keyword>
<evidence type="ECO:0000256" key="11">
    <source>
        <dbReference type="SAM" id="SignalP"/>
    </source>
</evidence>
<feature type="domain" description="PapC N-terminal" evidence="13">
    <location>
        <begin position="39"/>
        <end position="184"/>
    </location>
</feature>
<dbReference type="InterPro" id="IPR018030">
    <property type="entry name" value="Fimbrial_membr_usher_CS"/>
</dbReference>
<evidence type="ECO:0000256" key="10">
    <source>
        <dbReference type="SAM" id="MobiDB-lite"/>
    </source>
</evidence>
<evidence type="ECO:0000256" key="5">
    <source>
        <dbReference type="ARBA" id="ARBA00022692"/>
    </source>
</evidence>
<feature type="domain" description="PapC-like C-terminal" evidence="12">
    <location>
        <begin position="762"/>
        <end position="817"/>
    </location>
</feature>
<keyword evidence="8 9" id="KW-0998">Cell outer membrane</keyword>
<dbReference type="AlphaFoldDB" id="A0A2T7AYL3"/>
<evidence type="ECO:0000256" key="7">
    <source>
        <dbReference type="ARBA" id="ARBA00023136"/>
    </source>
</evidence>
<evidence type="ECO:0000313" key="16">
    <source>
        <dbReference type="Proteomes" id="UP000244378"/>
    </source>
</evidence>
<comment type="similarity">
    <text evidence="2 9">Belongs to the fimbrial export usher family.</text>
</comment>
<evidence type="ECO:0000256" key="8">
    <source>
        <dbReference type="ARBA" id="ARBA00023237"/>
    </source>
</evidence>
<dbReference type="Pfam" id="PF00577">
    <property type="entry name" value="Usher"/>
    <property type="match status" value="1"/>
</dbReference>
<dbReference type="Pfam" id="PF13954">
    <property type="entry name" value="PapC_N"/>
    <property type="match status" value="1"/>
</dbReference>
<dbReference type="Proteomes" id="UP000469927">
    <property type="component" value="Unassembled WGS sequence"/>
</dbReference>